<dbReference type="InterPro" id="IPR006671">
    <property type="entry name" value="Cyclin_N"/>
</dbReference>
<comment type="caution">
    <text evidence="4">The sequence shown here is derived from an EMBL/GenBank/DDBJ whole genome shotgun (WGS) entry which is preliminary data.</text>
</comment>
<evidence type="ECO:0000313" key="4">
    <source>
        <dbReference type="EMBL" id="KAK1394545.1"/>
    </source>
</evidence>
<keyword evidence="1" id="KW-0132">Cell division</keyword>
<protein>
    <submittedName>
        <fullName evidence="4">CYCLIN domain-containing protein</fullName>
    </submittedName>
</protein>
<accession>A0AAD8MY94</accession>
<dbReference type="Pfam" id="PF00134">
    <property type="entry name" value="Cyclin_N"/>
    <property type="match status" value="1"/>
</dbReference>
<proteinExistence type="predicted"/>
<dbReference type="AlphaFoldDB" id="A0AAD8MY94"/>
<dbReference type="PANTHER" id="PTHR10026">
    <property type="entry name" value="CYCLIN"/>
    <property type="match status" value="1"/>
</dbReference>
<dbReference type="GO" id="GO:0051301">
    <property type="term" value="P:cell division"/>
    <property type="evidence" value="ECO:0007669"/>
    <property type="project" value="UniProtKB-KW"/>
</dbReference>
<sequence>MRMLGFDFALDYFYQVQLTETASCMLSALPWLLHKHTGLKLDLFVVTAGLFSTETTIVWLLTRHLPSTIAATKRRRTSTSGCESSVRPYIQPCTYKNGPSDNRNSSVCMGSLRPYTDTNQRPSYKRDRSEFEDEDLVFMSRDEIERCSPLRKDGIDAVQETRLRYSYFHFLQNLGIQLEIPQTTIGTVMVLCHRFFVRKSHACHDRFLISTAALFLAAKSEET</sequence>
<gene>
    <name evidence="4" type="ORF">POM88_013601</name>
</gene>
<dbReference type="SUPFAM" id="SSF47954">
    <property type="entry name" value="Cyclin-like"/>
    <property type="match status" value="1"/>
</dbReference>
<feature type="domain" description="Cyclin N-terminal" evidence="3">
    <location>
        <begin position="152"/>
        <end position="223"/>
    </location>
</feature>
<dbReference type="GO" id="GO:0006357">
    <property type="term" value="P:regulation of transcription by RNA polymerase II"/>
    <property type="evidence" value="ECO:0007669"/>
    <property type="project" value="InterPro"/>
</dbReference>
<reference evidence="4" key="1">
    <citation type="submission" date="2023-02" db="EMBL/GenBank/DDBJ databases">
        <title>Genome of toxic invasive species Heracleum sosnowskyi carries increased number of genes despite the absence of recent whole-genome duplications.</title>
        <authorList>
            <person name="Schelkunov M."/>
            <person name="Shtratnikova V."/>
            <person name="Makarenko M."/>
            <person name="Klepikova A."/>
            <person name="Omelchenko D."/>
            <person name="Novikova G."/>
            <person name="Obukhova E."/>
            <person name="Bogdanov V."/>
            <person name="Penin A."/>
            <person name="Logacheva M."/>
        </authorList>
    </citation>
    <scope>NUCLEOTIDE SEQUENCE</scope>
    <source>
        <strain evidence="4">Hsosn_3</strain>
        <tissue evidence="4">Leaf</tissue>
    </source>
</reference>
<keyword evidence="5" id="KW-1185">Reference proteome</keyword>
<evidence type="ECO:0000313" key="5">
    <source>
        <dbReference type="Proteomes" id="UP001237642"/>
    </source>
</evidence>
<organism evidence="4 5">
    <name type="scientific">Heracleum sosnowskyi</name>
    <dbReference type="NCBI Taxonomy" id="360622"/>
    <lineage>
        <taxon>Eukaryota</taxon>
        <taxon>Viridiplantae</taxon>
        <taxon>Streptophyta</taxon>
        <taxon>Embryophyta</taxon>
        <taxon>Tracheophyta</taxon>
        <taxon>Spermatophyta</taxon>
        <taxon>Magnoliopsida</taxon>
        <taxon>eudicotyledons</taxon>
        <taxon>Gunneridae</taxon>
        <taxon>Pentapetalae</taxon>
        <taxon>asterids</taxon>
        <taxon>campanulids</taxon>
        <taxon>Apiales</taxon>
        <taxon>Apiaceae</taxon>
        <taxon>Apioideae</taxon>
        <taxon>apioid superclade</taxon>
        <taxon>Tordylieae</taxon>
        <taxon>Tordyliinae</taxon>
        <taxon>Heracleum</taxon>
    </lineage>
</organism>
<dbReference type="Proteomes" id="UP001237642">
    <property type="component" value="Unassembled WGS sequence"/>
</dbReference>
<dbReference type="GO" id="GO:0016538">
    <property type="term" value="F:cyclin-dependent protein serine/threonine kinase regulator activity"/>
    <property type="evidence" value="ECO:0007669"/>
    <property type="project" value="InterPro"/>
</dbReference>
<evidence type="ECO:0000256" key="1">
    <source>
        <dbReference type="ARBA" id="ARBA00022618"/>
    </source>
</evidence>
<dbReference type="InterPro" id="IPR036915">
    <property type="entry name" value="Cyclin-like_sf"/>
</dbReference>
<reference evidence="4" key="2">
    <citation type="submission" date="2023-05" db="EMBL/GenBank/DDBJ databases">
        <authorList>
            <person name="Schelkunov M.I."/>
        </authorList>
    </citation>
    <scope>NUCLEOTIDE SEQUENCE</scope>
    <source>
        <strain evidence="4">Hsosn_3</strain>
        <tissue evidence="4">Leaf</tissue>
    </source>
</reference>
<name>A0AAD8MY94_9APIA</name>
<dbReference type="InterPro" id="IPR043198">
    <property type="entry name" value="Cyclin/Ssn8"/>
</dbReference>
<evidence type="ECO:0000256" key="2">
    <source>
        <dbReference type="ARBA" id="ARBA00023306"/>
    </source>
</evidence>
<dbReference type="EMBL" id="JAUIZM010000003">
    <property type="protein sequence ID" value="KAK1394545.1"/>
    <property type="molecule type" value="Genomic_DNA"/>
</dbReference>
<dbReference type="Gene3D" id="1.10.472.10">
    <property type="entry name" value="Cyclin-like"/>
    <property type="match status" value="1"/>
</dbReference>
<evidence type="ECO:0000259" key="3">
    <source>
        <dbReference type="Pfam" id="PF00134"/>
    </source>
</evidence>
<keyword evidence="2" id="KW-0131">Cell cycle</keyword>